<dbReference type="PANTHER" id="PTHR33692">
    <property type="entry name" value="RIBOSOME MATURATION FACTOR RIMM"/>
    <property type="match status" value="1"/>
</dbReference>
<dbReference type="GO" id="GO:0005840">
    <property type="term" value="C:ribosome"/>
    <property type="evidence" value="ECO:0007669"/>
    <property type="project" value="InterPro"/>
</dbReference>
<dbReference type="InterPro" id="IPR056792">
    <property type="entry name" value="PRC_RimM"/>
</dbReference>
<feature type="domain" description="Ribosome maturation factor RimM PRC barrel" evidence="7">
    <location>
        <begin position="103"/>
        <end position="170"/>
    </location>
</feature>
<keyword evidence="2 5" id="KW-0690">Ribosome biogenesis</keyword>
<dbReference type="InterPro" id="IPR036976">
    <property type="entry name" value="RimM_N_sf"/>
</dbReference>
<proteinExistence type="inferred from homology"/>
<dbReference type="GO" id="GO:0006364">
    <property type="term" value="P:rRNA processing"/>
    <property type="evidence" value="ECO:0007669"/>
    <property type="project" value="UniProtKB-UniRule"/>
</dbReference>
<evidence type="ECO:0000256" key="3">
    <source>
        <dbReference type="ARBA" id="ARBA00022552"/>
    </source>
</evidence>
<evidence type="ECO:0000259" key="6">
    <source>
        <dbReference type="Pfam" id="PF01782"/>
    </source>
</evidence>
<feature type="domain" description="RimM N-terminal" evidence="6">
    <location>
        <begin position="9"/>
        <end position="88"/>
    </location>
</feature>
<comment type="subcellular location">
    <subcellularLocation>
        <location evidence="5">Cytoplasm</location>
    </subcellularLocation>
</comment>
<keyword evidence="3 5" id="KW-0698">rRNA processing</keyword>
<evidence type="ECO:0000256" key="2">
    <source>
        <dbReference type="ARBA" id="ARBA00022517"/>
    </source>
</evidence>
<dbReference type="AlphaFoldDB" id="A0A1L3JJL7"/>
<evidence type="ECO:0000259" key="7">
    <source>
        <dbReference type="Pfam" id="PF24986"/>
    </source>
</evidence>
<name>A0A1L3JJL7_9FLAO</name>
<dbReference type="Gene3D" id="2.40.30.60">
    <property type="entry name" value="RimM"/>
    <property type="match status" value="1"/>
</dbReference>
<dbReference type="Proteomes" id="UP000181898">
    <property type="component" value="Chromosome"/>
</dbReference>
<dbReference type="InterPro" id="IPR009000">
    <property type="entry name" value="Transl_B-barrel_sf"/>
</dbReference>
<protein>
    <recommendedName>
        <fullName evidence="5">Ribosome maturation factor RimM</fullName>
    </recommendedName>
</protein>
<dbReference type="GO" id="GO:0042274">
    <property type="term" value="P:ribosomal small subunit biogenesis"/>
    <property type="evidence" value="ECO:0007669"/>
    <property type="project" value="UniProtKB-UniRule"/>
</dbReference>
<evidence type="ECO:0000256" key="5">
    <source>
        <dbReference type="HAMAP-Rule" id="MF_00014"/>
    </source>
</evidence>
<dbReference type="PANTHER" id="PTHR33692:SF1">
    <property type="entry name" value="RIBOSOME MATURATION FACTOR RIMM"/>
    <property type="match status" value="1"/>
</dbReference>
<evidence type="ECO:0000313" key="8">
    <source>
        <dbReference type="EMBL" id="APG65304.1"/>
    </source>
</evidence>
<dbReference type="HAMAP" id="MF_00014">
    <property type="entry name" value="Ribosome_mat_RimM"/>
    <property type="match status" value="1"/>
</dbReference>
<reference evidence="8 9" key="1">
    <citation type="submission" date="2016-11" db="EMBL/GenBank/DDBJ databases">
        <title>Tenacibaculum sp. LPB0136, isolated from marine environment.</title>
        <authorList>
            <person name="Kim E."/>
            <person name="Yi H."/>
        </authorList>
    </citation>
    <scope>NUCLEOTIDE SEQUENCE [LARGE SCALE GENOMIC DNA]</scope>
    <source>
        <strain evidence="8 9">LPB0136</strain>
    </source>
</reference>
<dbReference type="Pfam" id="PF01782">
    <property type="entry name" value="RimM"/>
    <property type="match status" value="1"/>
</dbReference>
<dbReference type="OrthoDB" id="9810331at2"/>
<evidence type="ECO:0000256" key="1">
    <source>
        <dbReference type="ARBA" id="ARBA00022490"/>
    </source>
</evidence>
<keyword evidence="9" id="KW-1185">Reference proteome</keyword>
<evidence type="ECO:0000256" key="4">
    <source>
        <dbReference type="ARBA" id="ARBA00023186"/>
    </source>
</evidence>
<gene>
    <name evidence="5" type="primary">rimM</name>
    <name evidence="8" type="ORF">LPB136_08050</name>
</gene>
<keyword evidence="4 5" id="KW-0143">Chaperone</keyword>
<keyword evidence="1 5" id="KW-0963">Cytoplasm</keyword>
<comment type="subunit">
    <text evidence="5">Binds ribosomal protein uS19.</text>
</comment>
<dbReference type="GO" id="GO:0005737">
    <property type="term" value="C:cytoplasm"/>
    <property type="evidence" value="ECO:0007669"/>
    <property type="project" value="UniProtKB-SubCell"/>
</dbReference>
<dbReference type="SUPFAM" id="SSF50346">
    <property type="entry name" value="PRC-barrel domain"/>
    <property type="match status" value="1"/>
</dbReference>
<dbReference type="EMBL" id="CP018155">
    <property type="protein sequence ID" value="APG65304.1"/>
    <property type="molecule type" value="Genomic_DNA"/>
</dbReference>
<accession>A0A1L3JJL7</accession>
<dbReference type="STRING" id="1850252.LPB136_08050"/>
<comment type="function">
    <text evidence="5">An accessory protein needed during the final step in the assembly of 30S ribosomal subunit, possibly for assembly of the head region. Essential for efficient processing of 16S rRNA. May be needed both before and after RbfA during the maturation of 16S rRNA. It has affinity for free ribosomal 30S subunits but not for 70S ribosomes.</text>
</comment>
<organism evidence="8 9">
    <name type="scientific">Tenacibaculum todarodis</name>
    <dbReference type="NCBI Taxonomy" id="1850252"/>
    <lineage>
        <taxon>Bacteria</taxon>
        <taxon>Pseudomonadati</taxon>
        <taxon>Bacteroidota</taxon>
        <taxon>Flavobacteriia</taxon>
        <taxon>Flavobacteriales</taxon>
        <taxon>Flavobacteriaceae</taxon>
        <taxon>Tenacibaculum</taxon>
    </lineage>
</organism>
<dbReference type="NCBIfam" id="TIGR02273">
    <property type="entry name" value="16S_RimM"/>
    <property type="match status" value="1"/>
</dbReference>
<dbReference type="KEGG" id="ten:LPB136_08050"/>
<dbReference type="InterPro" id="IPR011961">
    <property type="entry name" value="RimM"/>
</dbReference>
<sequence length="177" mass="20086">MRKEDCFYLGNIVKKHSFKGEVVIKLDTDEPELYGNMESVFVDLGNNLVPFFIEKSSLSKGTALRVKFEGISNEADADAMMRAGIYLPLDLLPKLSGNKFYYHEVIGFTVVDTNFGEVGELVFINDKRVAHPLLEVERDGSTVLIPMIDDFIKKIDRENKVFEVETPEGLIDLYLEN</sequence>
<dbReference type="GO" id="GO:0043022">
    <property type="term" value="F:ribosome binding"/>
    <property type="evidence" value="ECO:0007669"/>
    <property type="project" value="InterPro"/>
</dbReference>
<dbReference type="SUPFAM" id="SSF50447">
    <property type="entry name" value="Translation proteins"/>
    <property type="match status" value="1"/>
</dbReference>
<comment type="similarity">
    <text evidence="5">Belongs to the RimM family.</text>
</comment>
<evidence type="ECO:0000313" key="9">
    <source>
        <dbReference type="Proteomes" id="UP000181898"/>
    </source>
</evidence>
<comment type="domain">
    <text evidence="5">The PRC barrel domain binds ribosomal protein uS19.</text>
</comment>
<dbReference type="RefSeq" id="WP_072555796.1">
    <property type="nucleotide sequence ID" value="NZ_CP018155.1"/>
</dbReference>
<dbReference type="InterPro" id="IPR011033">
    <property type="entry name" value="PRC_barrel-like_sf"/>
</dbReference>
<dbReference type="Pfam" id="PF24986">
    <property type="entry name" value="PRC_RimM"/>
    <property type="match status" value="1"/>
</dbReference>
<dbReference type="InterPro" id="IPR002676">
    <property type="entry name" value="RimM_N"/>
</dbReference>
<dbReference type="Gene3D" id="2.30.30.240">
    <property type="entry name" value="PRC-barrel domain"/>
    <property type="match status" value="1"/>
</dbReference>